<keyword evidence="3" id="KW-1185">Reference proteome</keyword>
<keyword evidence="1" id="KW-0472">Membrane</keyword>
<sequence length="202" mass="22786">MARESLFARWSDHRLSRLELVFVVIVLLVLVSMFLNYMLVMMARAERSMVESSIINMNSALRVQALHALANNGGSEIENFRHANPVALLEREIDWDQLEAKDSARVATLVRARNSALLPNYAGELTTEAGMELDPGSWYFDTEKDALVYLVRNAEVFRSELPGPARLRYQLEIGAGGNPEQASGATIGQIRLQPMDKYQWLF</sequence>
<proteinExistence type="predicted"/>
<reference evidence="2" key="1">
    <citation type="submission" date="2022-08" db="EMBL/GenBank/DDBJ databases">
        <title>Genomic Encyclopedia of Type Strains, Phase III (KMG-III): the genomes of soil and plant-associated and newly described type strains.</title>
        <authorList>
            <person name="Whitman W."/>
        </authorList>
    </citation>
    <scope>NUCLEOTIDE SEQUENCE</scope>
    <source>
        <strain evidence="2">HMT 1</strain>
    </source>
</reference>
<dbReference type="Proteomes" id="UP001204445">
    <property type="component" value="Unassembled WGS sequence"/>
</dbReference>
<keyword evidence="1" id="KW-0812">Transmembrane</keyword>
<gene>
    <name evidence="2" type="ORF">J2T55_002519</name>
</gene>
<accession>A0AAE3HPH1</accession>
<evidence type="ECO:0000313" key="2">
    <source>
        <dbReference type="EMBL" id="MCS3904483.1"/>
    </source>
</evidence>
<evidence type="ECO:0000313" key="3">
    <source>
        <dbReference type="Proteomes" id="UP001204445"/>
    </source>
</evidence>
<dbReference type="AlphaFoldDB" id="A0AAE3HPH1"/>
<organism evidence="2 3">
    <name type="scientific">Methylohalomonas lacus</name>
    <dbReference type="NCBI Taxonomy" id="398773"/>
    <lineage>
        <taxon>Bacteria</taxon>
        <taxon>Pseudomonadati</taxon>
        <taxon>Pseudomonadota</taxon>
        <taxon>Gammaproteobacteria</taxon>
        <taxon>Methylohalomonadales</taxon>
        <taxon>Methylohalomonadaceae</taxon>
        <taxon>Methylohalomonas</taxon>
    </lineage>
</organism>
<keyword evidence="1" id="KW-1133">Transmembrane helix</keyword>
<dbReference type="EMBL" id="JANUCT010000024">
    <property type="protein sequence ID" value="MCS3904483.1"/>
    <property type="molecule type" value="Genomic_DNA"/>
</dbReference>
<evidence type="ECO:0000256" key="1">
    <source>
        <dbReference type="SAM" id="Phobius"/>
    </source>
</evidence>
<feature type="transmembrane region" description="Helical" evidence="1">
    <location>
        <begin position="20"/>
        <end position="39"/>
    </location>
</feature>
<dbReference type="RefSeq" id="WP_259057531.1">
    <property type="nucleotide sequence ID" value="NZ_JANUCT010000024.1"/>
</dbReference>
<name>A0AAE3HPH1_9GAMM</name>
<protein>
    <submittedName>
        <fullName evidence="2">Type II secretory pathway pseudopilin PulG</fullName>
    </submittedName>
</protein>
<comment type="caution">
    <text evidence="2">The sequence shown here is derived from an EMBL/GenBank/DDBJ whole genome shotgun (WGS) entry which is preliminary data.</text>
</comment>